<name>X0PRI9_RHOWR</name>
<protein>
    <submittedName>
        <fullName evidence="1">Uncharacterized protein</fullName>
    </submittedName>
</protein>
<dbReference type="OrthoDB" id="4461988at2"/>
<proteinExistence type="predicted"/>
<accession>X0PRI9</accession>
<reference evidence="1 2" key="1">
    <citation type="submission" date="2014-02" db="EMBL/GenBank/DDBJ databases">
        <title>Whole genome shotgun sequence of Rhodococcus wratislaviensis NBRC 100605.</title>
        <authorList>
            <person name="Hosoyama A."/>
            <person name="Tsuchikane K."/>
            <person name="Yoshida I."/>
            <person name="Ohji S."/>
            <person name="Ichikawa N."/>
            <person name="Yamazoe A."/>
            <person name="Fujita N."/>
        </authorList>
    </citation>
    <scope>NUCLEOTIDE SEQUENCE [LARGE SCALE GENOMIC DNA]</scope>
    <source>
        <strain evidence="1 2">NBRC 100605</strain>
    </source>
</reference>
<comment type="caution">
    <text evidence="1">The sequence shown here is derived from an EMBL/GenBank/DDBJ whole genome shotgun (WGS) entry which is preliminary data.</text>
</comment>
<keyword evidence="2" id="KW-1185">Reference proteome</keyword>
<evidence type="ECO:0000313" key="1">
    <source>
        <dbReference type="EMBL" id="GAF45478.1"/>
    </source>
</evidence>
<dbReference type="Proteomes" id="UP000019491">
    <property type="component" value="Unassembled WGS sequence"/>
</dbReference>
<evidence type="ECO:0000313" key="2">
    <source>
        <dbReference type="Proteomes" id="UP000019491"/>
    </source>
</evidence>
<sequence>MRRPRWPAVAPPVSGGVEVHGQRLLAADTHLMLDVIRAVAFESGLAVHLALTATGAPAEGARRQTRPLTDPDDWSAEWSYLTVWAAAENTDAEADPYLPRPDVHACDAGLSVYRTEPRYWLGTPPIVRSVTLTAGWPQIGLPATTAILALEPTDQPSIGNRSR</sequence>
<dbReference type="EMBL" id="BAWF01000022">
    <property type="protein sequence ID" value="GAF45478.1"/>
    <property type="molecule type" value="Genomic_DNA"/>
</dbReference>
<gene>
    <name evidence="1" type="ORF">RW1_022_00550</name>
</gene>
<organism evidence="1 2">
    <name type="scientific">Rhodococcus wratislaviensis NBRC 100605</name>
    <dbReference type="NCBI Taxonomy" id="1219028"/>
    <lineage>
        <taxon>Bacteria</taxon>
        <taxon>Bacillati</taxon>
        <taxon>Actinomycetota</taxon>
        <taxon>Actinomycetes</taxon>
        <taxon>Mycobacteriales</taxon>
        <taxon>Nocardiaceae</taxon>
        <taxon>Rhodococcus</taxon>
    </lineage>
</organism>
<dbReference type="AlphaFoldDB" id="X0PRI9"/>